<dbReference type="EMBL" id="PIPL01000003">
    <property type="protein sequence ID" value="RUO23863.1"/>
    <property type="molecule type" value="Genomic_DNA"/>
</dbReference>
<dbReference type="PROSITE" id="PS51257">
    <property type="entry name" value="PROKAR_LIPOPROTEIN"/>
    <property type="match status" value="1"/>
</dbReference>
<sequence length="758" mass="85108">MRHGLIVLGTLFLLSGCFAGADSDDEAESEFAQMMRVVNDEPQSLELLSEDSDYELVSVGSPEHGQLEVDGRVITYTPSPGFAGVDALTYRVVLDDKQQQINLNIDVVQEVTIAGRVFDQPIPYARVTTEYAGELLETEADAQGFYEFTFDIQDLELDDTLIIKARGVSRVAQEDVSLQTIIVPPARLLSLMNDERRVTREQLNDVQITQLSTAYSVMVLRGIASASTLSQEEVDQRSQQLDPDQLIHMAGVIKLLVDDSAFRLPSGYGHVLQLLQSESGYQNYLNTLLQNGEPGDDLTRAITHTLRDDQVMPQFASDDWAASYVLTQPVHADYTPMHAKQGWRFIELGDAGDGRASSEGDSAHRLQWQSNASGVQVNLIHPREQEFEISVREAFDHMPNRAELWRLWGNMDRPVTVTLAIDELELMPLRQQSSVFAPVVALESGYFKAFQFTARGQQHQVDARPYAGSRSTYLMSDRSLLSARPDYFAEHGIVGSWALGQTAAGGQQGLGEADIFRFYQNGSFSSEFQQLSGDWQLNEDDGRLTLEFAEGPTEIWQVSFAAENMASALVRTEENEQLSEELRVLLPITPGSISPRLFINSSSQQLQVVASDFLNPGFYNAQGELQAHPDWRGYQITDDNRGFAVSFTCGEQLSLYRPWCQNNFRHQNEAPMSWTQESDEMAMRLEDFSDLCVAGDCLEQRWKPLVDSEDSFVVLAWQRVLVEIEDDQENLQADWNNGWNMLTRPQIQVITPRPLAGR</sequence>
<name>A0A432W3D4_9GAMM</name>
<keyword evidence="3" id="KW-1185">Reference proteome</keyword>
<keyword evidence="1" id="KW-0732">Signal</keyword>
<feature type="chain" id="PRO_5019350343" evidence="1">
    <location>
        <begin position="20"/>
        <end position="758"/>
    </location>
</feature>
<gene>
    <name evidence="2" type="ORF">CWE09_11970</name>
</gene>
<dbReference type="OrthoDB" id="5378341at2"/>
<protein>
    <submittedName>
        <fullName evidence="2">Uncharacterized protein</fullName>
    </submittedName>
</protein>
<dbReference type="Proteomes" id="UP000288293">
    <property type="component" value="Unassembled WGS sequence"/>
</dbReference>
<accession>A0A432W3D4</accession>
<evidence type="ECO:0000256" key="1">
    <source>
        <dbReference type="SAM" id="SignalP"/>
    </source>
</evidence>
<dbReference type="RefSeq" id="WP_126804283.1">
    <property type="nucleotide sequence ID" value="NZ_PIPL01000003.1"/>
</dbReference>
<dbReference type="AlphaFoldDB" id="A0A432W3D4"/>
<feature type="signal peptide" evidence="1">
    <location>
        <begin position="1"/>
        <end position="19"/>
    </location>
</feature>
<evidence type="ECO:0000313" key="3">
    <source>
        <dbReference type="Proteomes" id="UP000288293"/>
    </source>
</evidence>
<comment type="caution">
    <text evidence="2">The sequence shown here is derived from an EMBL/GenBank/DDBJ whole genome shotgun (WGS) entry which is preliminary data.</text>
</comment>
<proteinExistence type="predicted"/>
<dbReference type="Pfam" id="PF17963">
    <property type="entry name" value="Big_9"/>
    <property type="match status" value="1"/>
</dbReference>
<reference evidence="2 3" key="1">
    <citation type="journal article" date="2011" name="Front. Microbiol.">
        <title>Genomic signatures of strain selection and enhancement in Bacillus atrophaeus var. globigii, a historical biowarfare simulant.</title>
        <authorList>
            <person name="Gibbons H.S."/>
            <person name="Broomall S.M."/>
            <person name="McNew L.A."/>
            <person name="Daligault H."/>
            <person name="Chapman C."/>
            <person name="Bruce D."/>
            <person name="Karavis M."/>
            <person name="Krepps M."/>
            <person name="McGregor P.A."/>
            <person name="Hong C."/>
            <person name="Park K.H."/>
            <person name="Akmal A."/>
            <person name="Feldman A."/>
            <person name="Lin J.S."/>
            <person name="Chang W.E."/>
            <person name="Higgs B.W."/>
            <person name="Demirev P."/>
            <person name="Lindquist J."/>
            <person name="Liem A."/>
            <person name="Fochler E."/>
            <person name="Read T.D."/>
            <person name="Tapia R."/>
            <person name="Johnson S."/>
            <person name="Bishop-Lilly K.A."/>
            <person name="Detter C."/>
            <person name="Han C."/>
            <person name="Sozhamannan S."/>
            <person name="Rosenzweig C.N."/>
            <person name="Skowronski E.W."/>
        </authorList>
    </citation>
    <scope>NUCLEOTIDE SEQUENCE [LARGE SCALE GENOMIC DNA]</scope>
    <source>
        <strain evidence="2 3">MLST1</strain>
    </source>
</reference>
<dbReference type="Gene3D" id="2.60.40.3440">
    <property type="match status" value="1"/>
</dbReference>
<organism evidence="2 3">
    <name type="scientific">Aliidiomarina minuta</name>
    <dbReference type="NCBI Taxonomy" id="880057"/>
    <lineage>
        <taxon>Bacteria</taxon>
        <taxon>Pseudomonadati</taxon>
        <taxon>Pseudomonadota</taxon>
        <taxon>Gammaproteobacteria</taxon>
        <taxon>Alteromonadales</taxon>
        <taxon>Idiomarinaceae</taxon>
        <taxon>Aliidiomarina</taxon>
    </lineage>
</organism>
<evidence type="ECO:0000313" key="2">
    <source>
        <dbReference type="EMBL" id="RUO23863.1"/>
    </source>
</evidence>